<keyword evidence="2" id="KW-0812">Transmembrane</keyword>
<protein>
    <recommendedName>
        <fullName evidence="4">Transmembrane protein</fullName>
    </recommendedName>
</protein>
<feature type="compositionally biased region" description="Polar residues" evidence="1">
    <location>
        <begin position="174"/>
        <end position="188"/>
    </location>
</feature>
<feature type="region of interest" description="Disordered" evidence="1">
    <location>
        <begin position="534"/>
        <end position="555"/>
    </location>
</feature>
<evidence type="ECO:0000256" key="1">
    <source>
        <dbReference type="SAM" id="MobiDB-lite"/>
    </source>
</evidence>
<feature type="transmembrane region" description="Helical" evidence="2">
    <location>
        <begin position="382"/>
        <end position="405"/>
    </location>
</feature>
<keyword evidence="2" id="KW-1133">Transmembrane helix</keyword>
<feature type="compositionally biased region" description="Polar residues" evidence="1">
    <location>
        <begin position="539"/>
        <end position="555"/>
    </location>
</feature>
<dbReference type="AlphaFoldDB" id="A0A7S4B5X8"/>
<feature type="region of interest" description="Disordered" evidence="1">
    <location>
        <begin position="170"/>
        <end position="197"/>
    </location>
</feature>
<name>A0A7S4B5X8_CHRCT</name>
<evidence type="ECO:0000313" key="3">
    <source>
        <dbReference type="EMBL" id="CAE0755347.1"/>
    </source>
</evidence>
<reference evidence="3" key="1">
    <citation type="submission" date="2021-01" db="EMBL/GenBank/DDBJ databases">
        <authorList>
            <person name="Corre E."/>
            <person name="Pelletier E."/>
            <person name="Niang G."/>
            <person name="Scheremetjew M."/>
            <person name="Finn R."/>
            <person name="Kale V."/>
            <person name="Holt S."/>
            <person name="Cochrane G."/>
            <person name="Meng A."/>
            <person name="Brown T."/>
            <person name="Cohen L."/>
        </authorList>
    </citation>
    <scope>NUCLEOTIDE SEQUENCE</scope>
    <source>
        <strain evidence="3">CCMP645</strain>
    </source>
</reference>
<evidence type="ECO:0000256" key="2">
    <source>
        <dbReference type="SAM" id="Phobius"/>
    </source>
</evidence>
<sequence>MSLLEALNLLASVYGTYHNHATHKQTLSHDQELHVRALAASTEQHYQQLIAELLAAAKEADRDVWEQRNGQFNNLMLSAILMFGVAMSAIIEGNFDKHENYVLSMAFAACEALSLSLLFLCLVCCLLVSRRMSIYMIQRAAKYVDRLGEIISSADDLVYGAAEVQPLPKERATGSFTKQRLSKQQQPETAEACGRCEAPGSAATRLEQMHSGRTEFQKQLMRALETTAGGAAARMAQKRRSLSHANTPPRLSATPSMRPEGDDDQDDSPLLAETVLPSDVCETPQPTPHVPASPTPRSSDWTHAGSRGHMHATSSSLRGGCSIQGKTSVGGRSLLNRASSESSDARDAVRVAAFLNLHASEIERAETFNEFWLRSCALMSRVAFNSFYFGTGCVWGSVIIFFIASYDEVDLSIVILFIGICGAGLLTSLVFFWEIISSQLHHLSDGFPSSALPRGSSAHPPCPCPLRTKWWAPSSRARAQGYPSKYPANHPANCPRSHAGSYPSWHSGRNGFALSRQQPPAWELRMRQRILGTPRRGVSTRTGSSVLLNTQPVSC</sequence>
<feature type="transmembrane region" description="Helical" evidence="2">
    <location>
        <begin position="72"/>
        <end position="91"/>
    </location>
</feature>
<evidence type="ECO:0008006" key="4">
    <source>
        <dbReference type="Google" id="ProtNLM"/>
    </source>
</evidence>
<keyword evidence="2" id="KW-0472">Membrane</keyword>
<proteinExistence type="predicted"/>
<feature type="transmembrane region" description="Helical" evidence="2">
    <location>
        <begin position="411"/>
        <end position="433"/>
    </location>
</feature>
<feature type="compositionally biased region" description="Pro residues" evidence="1">
    <location>
        <begin position="285"/>
        <end position="294"/>
    </location>
</feature>
<feature type="transmembrane region" description="Helical" evidence="2">
    <location>
        <begin position="103"/>
        <end position="129"/>
    </location>
</feature>
<gene>
    <name evidence="3" type="ORF">PCAR00345_LOCUS7934</name>
</gene>
<organism evidence="3">
    <name type="scientific">Chrysotila carterae</name>
    <name type="common">Marine alga</name>
    <name type="synonym">Syracosphaera carterae</name>
    <dbReference type="NCBI Taxonomy" id="13221"/>
    <lineage>
        <taxon>Eukaryota</taxon>
        <taxon>Haptista</taxon>
        <taxon>Haptophyta</taxon>
        <taxon>Prymnesiophyceae</taxon>
        <taxon>Isochrysidales</taxon>
        <taxon>Isochrysidaceae</taxon>
        <taxon>Chrysotila</taxon>
    </lineage>
</organism>
<dbReference type="EMBL" id="HBIZ01013095">
    <property type="protein sequence ID" value="CAE0755347.1"/>
    <property type="molecule type" value="Transcribed_RNA"/>
</dbReference>
<accession>A0A7S4B5X8</accession>
<feature type="region of interest" description="Disordered" evidence="1">
    <location>
        <begin position="227"/>
        <end position="321"/>
    </location>
</feature>